<name>A0A2H0UQR2_9BACT</name>
<keyword evidence="2" id="KW-1133">Transmembrane helix</keyword>
<feature type="transmembrane region" description="Helical" evidence="2">
    <location>
        <begin position="61"/>
        <end position="82"/>
    </location>
</feature>
<dbReference type="EMBL" id="PFBB01000004">
    <property type="protein sequence ID" value="PIR88782.1"/>
    <property type="molecule type" value="Genomic_DNA"/>
</dbReference>
<comment type="caution">
    <text evidence="3">The sequence shown here is derived from an EMBL/GenBank/DDBJ whole genome shotgun (WGS) entry which is preliminary data.</text>
</comment>
<dbReference type="AlphaFoldDB" id="A0A2H0UQR2"/>
<feature type="compositionally biased region" description="Low complexity" evidence="1">
    <location>
        <begin position="25"/>
        <end position="40"/>
    </location>
</feature>
<evidence type="ECO:0000313" key="4">
    <source>
        <dbReference type="Proteomes" id="UP000229615"/>
    </source>
</evidence>
<feature type="region of interest" description="Disordered" evidence="1">
    <location>
        <begin position="24"/>
        <end position="52"/>
    </location>
</feature>
<reference evidence="4" key="1">
    <citation type="submission" date="2017-09" db="EMBL/GenBank/DDBJ databases">
        <title>Depth-based differentiation of microbial function through sediment-hosted aquifers and enrichment of novel symbionts in the deep terrestrial subsurface.</title>
        <authorList>
            <person name="Probst A.J."/>
            <person name="Ladd B."/>
            <person name="Jarett J.K."/>
            <person name="Geller-Mcgrath D.E."/>
            <person name="Sieber C.M.K."/>
            <person name="Emerson J.B."/>
            <person name="Anantharaman K."/>
            <person name="Thomas B.C."/>
            <person name="Malmstrom R."/>
            <person name="Stieglmeier M."/>
            <person name="Klingl A."/>
            <person name="Woyke T."/>
            <person name="Ryan C.M."/>
            <person name="Banfield J.F."/>
        </authorList>
    </citation>
    <scope>NUCLEOTIDE SEQUENCE [LARGE SCALE GENOMIC DNA]</scope>
</reference>
<evidence type="ECO:0000256" key="2">
    <source>
        <dbReference type="SAM" id="Phobius"/>
    </source>
</evidence>
<sequence length="94" mass="10419">METKTPPPPIPEVAIRTLESDARSIAAGEATPEPEIATPPQVQDVSSPENQAPKIKKKPKIWLWILIPLLIILAFTFVYFFILPTLSSSQVEII</sequence>
<keyword evidence="2" id="KW-0472">Membrane</keyword>
<organism evidence="3 4">
    <name type="scientific">Candidatus Harrisonbacteria bacterium CG10_big_fil_rev_8_21_14_0_10_44_23</name>
    <dbReference type="NCBI Taxonomy" id="1974585"/>
    <lineage>
        <taxon>Bacteria</taxon>
        <taxon>Candidatus Harrisoniibacteriota</taxon>
    </lineage>
</organism>
<feature type="compositionally biased region" description="Polar residues" evidence="1">
    <location>
        <begin position="41"/>
        <end position="50"/>
    </location>
</feature>
<evidence type="ECO:0000256" key="1">
    <source>
        <dbReference type="SAM" id="MobiDB-lite"/>
    </source>
</evidence>
<keyword evidence="2" id="KW-0812">Transmembrane</keyword>
<proteinExistence type="predicted"/>
<gene>
    <name evidence="3" type="ORF">COU09_00365</name>
</gene>
<dbReference type="Proteomes" id="UP000229615">
    <property type="component" value="Unassembled WGS sequence"/>
</dbReference>
<protein>
    <submittedName>
        <fullName evidence="3">Uncharacterized protein</fullName>
    </submittedName>
</protein>
<accession>A0A2H0UQR2</accession>
<evidence type="ECO:0000313" key="3">
    <source>
        <dbReference type="EMBL" id="PIR88782.1"/>
    </source>
</evidence>